<dbReference type="InterPro" id="IPR036291">
    <property type="entry name" value="NAD(P)-bd_dom_sf"/>
</dbReference>
<evidence type="ECO:0000313" key="3">
    <source>
        <dbReference type="Proteomes" id="UP000758603"/>
    </source>
</evidence>
<name>A0A9P8UHF5_9PEZI</name>
<dbReference type="InterPro" id="IPR008030">
    <property type="entry name" value="NmrA-like"/>
</dbReference>
<dbReference type="Gene3D" id="3.40.50.720">
    <property type="entry name" value="NAD(P)-binding Rossmann-like Domain"/>
    <property type="match status" value="1"/>
</dbReference>
<proteinExistence type="predicted"/>
<dbReference type="PANTHER" id="PTHR43162">
    <property type="match status" value="1"/>
</dbReference>
<dbReference type="InterPro" id="IPR051604">
    <property type="entry name" value="Ergot_Alk_Oxidoreductase"/>
</dbReference>
<dbReference type="OrthoDB" id="419598at2759"/>
<accession>A0A9P8UHF5</accession>
<dbReference type="EMBL" id="JAGPXC010000006">
    <property type="protein sequence ID" value="KAH6652206.1"/>
    <property type="molecule type" value="Genomic_DNA"/>
</dbReference>
<evidence type="ECO:0000259" key="1">
    <source>
        <dbReference type="Pfam" id="PF05368"/>
    </source>
</evidence>
<dbReference type="SUPFAM" id="SSF51735">
    <property type="entry name" value="NAD(P)-binding Rossmann-fold domains"/>
    <property type="match status" value="1"/>
</dbReference>
<dbReference type="GeneID" id="70129313"/>
<dbReference type="Pfam" id="PF05368">
    <property type="entry name" value="NmrA"/>
    <property type="match status" value="1"/>
</dbReference>
<feature type="domain" description="NmrA-like" evidence="1">
    <location>
        <begin position="4"/>
        <end position="279"/>
    </location>
</feature>
<evidence type="ECO:0000313" key="2">
    <source>
        <dbReference type="EMBL" id="KAH6652206.1"/>
    </source>
</evidence>
<sequence length="318" mass="34358">MASENIIIFGPTGQVAAAAATFAQAKGAKVALAMRDTKKAIPGLSPEKEQSAGFERVSADLTKPETIQAAVEKTGAKRAFLYLIFGKPMRPAVEALKSSGIEFVVFNSSLSLTEESDLRNVSQGDYVAWAHAQVEIALEEIFGVPNYVTVRPGAFASNVMLWKDMVKKGEVRIAYPEAVFSYIAPPDIGKLCGALLVAGPQVLETKGGRNVVNLTGPELATQEEAVRDIGRVLGKEIPVVALSEQQGVKLFVDGFGMPESAAQGLVSLHRRLAESGRNDKGYQGDIYEEALSNFEKYTGERPTTLFQWLEENKGQFTD</sequence>
<dbReference type="AlphaFoldDB" id="A0A9P8UHF5"/>
<reference evidence="2" key="1">
    <citation type="journal article" date="2021" name="Nat. Commun.">
        <title>Genetic determinants of endophytism in the Arabidopsis root mycobiome.</title>
        <authorList>
            <person name="Mesny F."/>
            <person name="Miyauchi S."/>
            <person name="Thiergart T."/>
            <person name="Pickel B."/>
            <person name="Atanasova L."/>
            <person name="Karlsson M."/>
            <person name="Huettel B."/>
            <person name="Barry K.W."/>
            <person name="Haridas S."/>
            <person name="Chen C."/>
            <person name="Bauer D."/>
            <person name="Andreopoulos W."/>
            <person name="Pangilinan J."/>
            <person name="LaButti K."/>
            <person name="Riley R."/>
            <person name="Lipzen A."/>
            <person name="Clum A."/>
            <person name="Drula E."/>
            <person name="Henrissat B."/>
            <person name="Kohler A."/>
            <person name="Grigoriev I.V."/>
            <person name="Martin F.M."/>
            <person name="Hacquard S."/>
        </authorList>
    </citation>
    <scope>NUCLEOTIDE SEQUENCE</scope>
    <source>
        <strain evidence="2">MPI-SDFR-AT-0073</strain>
    </source>
</reference>
<comment type="caution">
    <text evidence="2">The sequence shown here is derived from an EMBL/GenBank/DDBJ whole genome shotgun (WGS) entry which is preliminary data.</text>
</comment>
<dbReference type="RefSeq" id="XP_045956484.1">
    <property type="nucleotide sequence ID" value="XM_046100421.1"/>
</dbReference>
<gene>
    <name evidence="2" type="ORF">BKA67DRAFT_538033</name>
</gene>
<dbReference type="Proteomes" id="UP000758603">
    <property type="component" value="Unassembled WGS sequence"/>
</dbReference>
<organism evidence="2 3">
    <name type="scientific">Truncatella angustata</name>
    <dbReference type="NCBI Taxonomy" id="152316"/>
    <lineage>
        <taxon>Eukaryota</taxon>
        <taxon>Fungi</taxon>
        <taxon>Dikarya</taxon>
        <taxon>Ascomycota</taxon>
        <taxon>Pezizomycotina</taxon>
        <taxon>Sordariomycetes</taxon>
        <taxon>Xylariomycetidae</taxon>
        <taxon>Amphisphaeriales</taxon>
        <taxon>Sporocadaceae</taxon>
        <taxon>Truncatella</taxon>
    </lineage>
</organism>
<protein>
    <submittedName>
        <fullName evidence="2">NmrA-like family protein</fullName>
    </submittedName>
</protein>
<dbReference type="PANTHER" id="PTHR43162:SF1">
    <property type="entry name" value="PRESTALK A DIFFERENTIATION PROTEIN A"/>
    <property type="match status" value="1"/>
</dbReference>
<keyword evidence="3" id="KW-1185">Reference proteome</keyword>